<sequence>MPALKDVGNMISRQVFGRPSLPEGDFAGKTIIITGANTGVGFEAAKYIARLNVAHLILACRNEDKGLKAVQTIQQEIQPAGKLEAWKVDLAHYSSVVAFGQRISTLPRLDGFIANAGVEVQDFQLCEGIELQLCVNVVSTLLTALAALPKLQATAREFKTQTNLTFQGSYYHIMAPDQELDNIPKTTDIFEHLSQPGFDVFGRYSLSKMMLHQCAHELADRVTDVVINITHPGWAATELARSKESISWGQKAAFAMIGWSAEKGGINCVNAVAAGPENHGYFLSEGQIAPESEFMCGSRNAAIQPRVWEDLMARIGKVAPEIAAVVGAKSRQG</sequence>
<dbReference type="Gene3D" id="3.40.50.720">
    <property type="entry name" value="NAD(P)-binding Rossmann-like Domain"/>
    <property type="match status" value="1"/>
</dbReference>
<dbReference type="PRINTS" id="PR00081">
    <property type="entry name" value="GDHRDH"/>
</dbReference>
<proteinExistence type="inferred from homology"/>
<evidence type="ECO:0000256" key="2">
    <source>
        <dbReference type="ARBA" id="ARBA00023002"/>
    </source>
</evidence>
<evidence type="ECO:0000313" key="3">
    <source>
        <dbReference type="EMBL" id="KAF2488181.1"/>
    </source>
</evidence>
<reference evidence="3" key="1">
    <citation type="journal article" date="2020" name="Stud. Mycol.">
        <title>101 Dothideomycetes genomes: a test case for predicting lifestyles and emergence of pathogens.</title>
        <authorList>
            <person name="Haridas S."/>
            <person name="Albert R."/>
            <person name="Binder M."/>
            <person name="Bloem J."/>
            <person name="Labutti K."/>
            <person name="Salamov A."/>
            <person name="Andreopoulos B."/>
            <person name="Baker S."/>
            <person name="Barry K."/>
            <person name="Bills G."/>
            <person name="Bluhm B."/>
            <person name="Cannon C."/>
            <person name="Castanera R."/>
            <person name="Culley D."/>
            <person name="Daum C."/>
            <person name="Ezra D."/>
            <person name="Gonzalez J."/>
            <person name="Henrissat B."/>
            <person name="Kuo A."/>
            <person name="Liang C."/>
            <person name="Lipzen A."/>
            <person name="Lutzoni F."/>
            <person name="Magnuson J."/>
            <person name="Mondo S."/>
            <person name="Nolan M."/>
            <person name="Ohm R."/>
            <person name="Pangilinan J."/>
            <person name="Park H.-J."/>
            <person name="Ramirez L."/>
            <person name="Alfaro M."/>
            <person name="Sun H."/>
            <person name="Tritt A."/>
            <person name="Yoshinaga Y."/>
            <person name="Zwiers L.-H."/>
            <person name="Turgeon B."/>
            <person name="Goodwin S."/>
            <person name="Spatafora J."/>
            <person name="Crous P."/>
            <person name="Grigoriev I."/>
        </authorList>
    </citation>
    <scope>NUCLEOTIDE SEQUENCE</scope>
    <source>
        <strain evidence="3">CBS 113389</strain>
    </source>
</reference>
<dbReference type="GO" id="GO:0016491">
    <property type="term" value="F:oxidoreductase activity"/>
    <property type="evidence" value="ECO:0007669"/>
    <property type="project" value="UniProtKB-KW"/>
</dbReference>
<dbReference type="AlphaFoldDB" id="A0A6A6Q7Y5"/>
<name>A0A6A6Q7Y5_9PEZI</name>
<dbReference type="PANTHER" id="PTHR24320:SF152">
    <property type="entry name" value="SHORT-CHAIN DEHYDROGENASE_REDUCTASE FAMILY PROTEIN"/>
    <property type="match status" value="1"/>
</dbReference>
<dbReference type="EMBL" id="MU001631">
    <property type="protein sequence ID" value="KAF2488181.1"/>
    <property type="molecule type" value="Genomic_DNA"/>
</dbReference>
<dbReference type="RefSeq" id="XP_033594750.1">
    <property type="nucleotide sequence ID" value="XM_033731843.1"/>
</dbReference>
<organism evidence="3 4">
    <name type="scientific">Neohortaea acidophila</name>
    <dbReference type="NCBI Taxonomy" id="245834"/>
    <lineage>
        <taxon>Eukaryota</taxon>
        <taxon>Fungi</taxon>
        <taxon>Dikarya</taxon>
        <taxon>Ascomycota</taxon>
        <taxon>Pezizomycotina</taxon>
        <taxon>Dothideomycetes</taxon>
        <taxon>Dothideomycetidae</taxon>
        <taxon>Mycosphaerellales</taxon>
        <taxon>Teratosphaeriaceae</taxon>
        <taxon>Neohortaea</taxon>
    </lineage>
</organism>
<accession>A0A6A6Q7Y5</accession>
<dbReference type="PANTHER" id="PTHR24320">
    <property type="entry name" value="RETINOL DEHYDROGENASE"/>
    <property type="match status" value="1"/>
</dbReference>
<dbReference type="Pfam" id="PF00106">
    <property type="entry name" value="adh_short"/>
    <property type="match status" value="1"/>
</dbReference>
<comment type="similarity">
    <text evidence="1">Belongs to the short-chain dehydrogenases/reductases (SDR) family.</text>
</comment>
<evidence type="ECO:0000256" key="1">
    <source>
        <dbReference type="ARBA" id="ARBA00006484"/>
    </source>
</evidence>
<dbReference type="Proteomes" id="UP000799767">
    <property type="component" value="Unassembled WGS sequence"/>
</dbReference>
<evidence type="ECO:0000313" key="4">
    <source>
        <dbReference type="Proteomes" id="UP000799767"/>
    </source>
</evidence>
<keyword evidence="4" id="KW-1185">Reference proteome</keyword>
<dbReference type="OrthoDB" id="542013at2759"/>
<gene>
    <name evidence="3" type="ORF">BDY17DRAFT_260676</name>
</gene>
<dbReference type="GeneID" id="54472845"/>
<dbReference type="InterPro" id="IPR002347">
    <property type="entry name" value="SDR_fam"/>
</dbReference>
<keyword evidence="2" id="KW-0560">Oxidoreductase</keyword>
<dbReference type="InterPro" id="IPR036291">
    <property type="entry name" value="NAD(P)-bd_dom_sf"/>
</dbReference>
<evidence type="ECO:0008006" key="5">
    <source>
        <dbReference type="Google" id="ProtNLM"/>
    </source>
</evidence>
<dbReference type="SUPFAM" id="SSF51735">
    <property type="entry name" value="NAD(P)-binding Rossmann-fold domains"/>
    <property type="match status" value="1"/>
</dbReference>
<protein>
    <recommendedName>
        <fullName evidence="5">NAD(P)-binding protein</fullName>
    </recommendedName>
</protein>